<proteinExistence type="predicted"/>
<feature type="signal peptide" evidence="2">
    <location>
        <begin position="1"/>
        <end position="21"/>
    </location>
</feature>
<feature type="coiled-coil region" evidence="1">
    <location>
        <begin position="164"/>
        <end position="224"/>
    </location>
</feature>
<dbReference type="EMBL" id="HBGJ01037311">
    <property type="protein sequence ID" value="CAD9265141.1"/>
    <property type="molecule type" value="Transcribed_RNA"/>
</dbReference>
<gene>
    <name evidence="3" type="ORF">PPAR1163_LOCUS23556</name>
    <name evidence="4" type="ORF">PPAR1163_LOCUS23557</name>
</gene>
<evidence type="ECO:0000256" key="1">
    <source>
        <dbReference type="SAM" id="Coils"/>
    </source>
</evidence>
<protein>
    <submittedName>
        <fullName evidence="4">Uncharacterized protein</fullName>
    </submittedName>
</protein>
<keyword evidence="2" id="KW-0732">Signal</keyword>
<reference evidence="4" key="1">
    <citation type="submission" date="2021-01" db="EMBL/GenBank/DDBJ databases">
        <authorList>
            <person name="Corre E."/>
            <person name="Pelletier E."/>
            <person name="Niang G."/>
            <person name="Scheremetjew M."/>
            <person name="Finn R."/>
            <person name="Kale V."/>
            <person name="Holt S."/>
            <person name="Cochrane G."/>
            <person name="Meng A."/>
            <person name="Brown T."/>
            <person name="Cohen L."/>
        </authorList>
    </citation>
    <scope>NUCLEOTIDE SEQUENCE</scope>
    <source>
        <strain evidence="4">CCMP2877</strain>
    </source>
</reference>
<evidence type="ECO:0000313" key="4">
    <source>
        <dbReference type="EMBL" id="CAD9265141.1"/>
    </source>
</evidence>
<keyword evidence="1" id="KW-0175">Coiled coil</keyword>
<organism evidence="4">
    <name type="scientific">Phaeomonas parva</name>
    <dbReference type="NCBI Taxonomy" id="124430"/>
    <lineage>
        <taxon>Eukaryota</taxon>
        <taxon>Sar</taxon>
        <taxon>Stramenopiles</taxon>
        <taxon>Ochrophyta</taxon>
        <taxon>Pinguiophyceae</taxon>
        <taxon>Pinguiochrysidales</taxon>
        <taxon>Pinguiochrysidaceae</taxon>
        <taxon>Phaeomonas</taxon>
    </lineage>
</organism>
<evidence type="ECO:0000256" key="2">
    <source>
        <dbReference type="SAM" id="SignalP"/>
    </source>
</evidence>
<feature type="coiled-coil region" evidence="1">
    <location>
        <begin position="106"/>
        <end position="140"/>
    </location>
</feature>
<name>A0A6U4K338_9STRA</name>
<dbReference type="AlphaFoldDB" id="A0A6U4K338"/>
<sequence length="250" mass="27092">MAPKLLPLALAALGLVGNAVALRPQGARRSARRPLRMVMDPSTLSLAVDPATIAPILAGKMAQLSQIAGSGASPSAALGLNELELLLGAGLGGGLVGAGVGATASNEAMKNEIEMLKGVRAELETQVGDLKAANAGLDEQLFQAEASYEKATGELQKEYENRVLRKLDELRKKLRGDFAKEKQELERKRLEDLKVAQARFEQEKETLRDAIDRANNRIYELEQGAPSVWDQIVNWFEENLGSSKTLKDYK</sequence>
<feature type="chain" id="PRO_5036192107" evidence="2">
    <location>
        <begin position="22"/>
        <end position="250"/>
    </location>
</feature>
<accession>A0A6U4K338</accession>
<evidence type="ECO:0000313" key="3">
    <source>
        <dbReference type="EMBL" id="CAD9265140.1"/>
    </source>
</evidence>
<dbReference type="EMBL" id="HBGJ01037310">
    <property type="protein sequence ID" value="CAD9265140.1"/>
    <property type="molecule type" value="Transcribed_RNA"/>
</dbReference>